<feature type="region of interest" description="Disordered" evidence="1">
    <location>
        <begin position="130"/>
        <end position="159"/>
    </location>
</feature>
<keyword evidence="5" id="KW-1185">Reference proteome</keyword>
<keyword evidence="4" id="KW-0378">Hydrolase</keyword>
<feature type="domain" description="CBM2" evidence="3">
    <location>
        <begin position="27"/>
        <end position="136"/>
    </location>
</feature>
<dbReference type="InterPro" id="IPR048955">
    <property type="entry name" value="Cip1-like_core"/>
</dbReference>
<dbReference type="PROSITE" id="PS51173">
    <property type="entry name" value="CBM2"/>
    <property type="match status" value="1"/>
</dbReference>
<dbReference type="InterPro" id="IPR001919">
    <property type="entry name" value="CBD2"/>
</dbReference>
<keyword evidence="2" id="KW-0732">Signal</keyword>
<feature type="chain" id="PRO_5039270648" evidence="2">
    <location>
        <begin position="27"/>
        <end position="380"/>
    </location>
</feature>
<evidence type="ECO:0000256" key="1">
    <source>
        <dbReference type="SAM" id="MobiDB-lite"/>
    </source>
</evidence>
<proteinExistence type="predicted"/>
<gene>
    <name evidence="4" type="ORF">GCM10010171_42880</name>
</gene>
<reference evidence="4" key="2">
    <citation type="submission" date="2020-09" db="EMBL/GenBank/DDBJ databases">
        <authorList>
            <person name="Sun Q."/>
            <person name="Ohkuma M."/>
        </authorList>
    </citation>
    <scope>NUCLEOTIDE SEQUENCE</scope>
    <source>
        <strain evidence="4">JCM 3276</strain>
    </source>
</reference>
<feature type="signal peptide" evidence="2">
    <location>
        <begin position="1"/>
        <end position="26"/>
    </location>
</feature>
<dbReference type="InterPro" id="IPR012291">
    <property type="entry name" value="CBM2_carb-bd_dom_sf"/>
</dbReference>
<dbReference type="SUPFAM" id="SSF49384">
    <property type="entry name" value="Carbohydrate-binding domain"/>
    <property type="match status" value="1"/>
</dbReference>
<protein>
    <submittedName>
        <fullName evidence="4">Hydrolase</fullName>
    </submittedName>
</protein>
<evidence type="ECO:0000256" key="2">
    <source>
        <dbReference type="SAM" id="SignalP"/>
    </source>
</evidence>
<comment type="caution">
    <text evidence="4">The sequence shown here is derived from an EMBL/GenBank/DDBJ whole genome shotgun (WGS) entry which is preliminary data.</text>
</comment>
<dbReference type="Gene3D" id="2.60.120.200">
    <property type="match status" value="1"/>
</dbReference>
<accession>A0A918LGA4</accession>
<evidence type="ECO:0000259" key="3">
    <source>
        <dbReference type="PROSITE" id="PS51173"/>
    </source>
</evidence>
<dbReference type="Gene3D" id="2.60.40.290">
    <property type="match status" value="1"/>
</dbReference>
<organism evidence="4 5">
    <name type="scientific">Actinokineospora fastidiosa</name>
    <dbReference type="NCBI Taxonomy" id="1816"/>
    <lineage>
        <taxon>Bacteria</taxon>
        <taxon>Bacillati</taxon>
        <taxon>Actinomycetota</taxon>
        <taxon>Actinomycetes</taxon>
        <taxon>Pseudonocardiales</taxon>
        <taxon>Pseudonocardiaceae</taxon>
        <taxon>Actinokineospora</taxon>
    </lineage>
</organism>
<dbReference type="InterPro" id="IPR008965">
    <property type="entry name" value="CBM2/CBM3_carb-bd_dom_sf"/>
</dbReference>
<dbReference type="EMBL" id="BMRB01000003">
    <property type="protein sequence ID" value="GGS43217.1"/>
    <property type="molecule type" value="Genomic_DNA"/>
</dbReference>
<feature type="compositionally biased region" description="Low complexity" evidence="1">
    <location>
        <begin position="137"/>
        <end position="155"/>
    </location>
</feature>
<dbReference type="AlphaFoldDB" id="A0A918LGA4"/>
<dbReference type="Pfam" id="PF21340">
    <property type="entry name" value="Polysacc_lyase-like"/>
    <property type="match status" value="1"/>
</dbReference>
<evidence type="ECO:0000313" key="4">
    <source>
        <dbReference type="EMBL" id="GGS43217.1"/>
    </source>
</evidence>
<dbReference type="Proteomes" id="UP000660680">
    <property type="component" value="Unassembled WGS sequence"/>
</dbReference>
<dbReference type="GO" id="GO:0004553">
    <property type="term" value="F:hydrolase activity, hydrolyzing O-glycosyl compounds"/>
    <property type="evidence" value="ECO:0007669"/>
    <property type="project" value="InterPro"/>
</dbReference>
<dbReference type="Pfam" id="PF00553">
    <property type="entry name" value="CBM_2"/>
    <property type="match status" value="1"/>
</dbReference>
<name>A0A918LGA4_9PSEU</name>
<dbReference type="RefSeq" id="WP_229787130.1">
    <property type="nucleotide sequence ID" value="NZ_BMRB01000003.1"/>
</dbReference>
<evidence type="ECO:0000313" key="5">
    <source>
        <dbReference type="Proteomes" id="UP000660680"/>
    </source>
</evidence>
<dbReference type="SMART" id="SM00637">
    <property type="entry name" value="CBD_II"/>
    <property type="match status" value="1"/>
</dbReference>
<reference evidence="4" key="1">
    <citation type="journal article" date="2014" name="Int. J. Syst. Evol. Microbiol.">
        <title>Complete genome sequence of Corynebacterium casei LMG S-19264T (=DSM 44701T), isolated from a smear-ripened cheese.</title>
        <authorList>
            <consortium name="US DOE Joint Genome Institute (JGI-PGF)"/>
            <person name="Walter F."/>
            <person name="Albersmeier A."/>
            <person name="Kalinowski J."/>
            <person name="Ruckert C."/>
        </authorList>
    </citation>
    <scope>NUCLEOTIDE SEQUENCE</scope>
    <source>
        <strain evidence="4">JCM 3276</strain>
    </source>
</reference>
<dbReference type="GO" id="GO:0005975">
    <property type="term" value="P:carbohydrate metabolic process"/>
    <property type="evidence" value="ECO:0007669"/>
    <property type="project" value="InterPro"/>
</dbReference>
<dbReference type="GO" id="GO:0030247">
    <property type="term" value="F:polysaccharide binding"/>
    <property type="evidence" value="ECO:0007669"/>
    <property type="project" value="UniProtKB-UniRule"/>
</dbReference>
<sequence>MSQRVVLAAALAGAATVLTGVVAVTAAPAAAPACSVDYRVNQWPGGFTAEVAVTNATGAALSSWRLTWTFDGGQRITGSWNTALTQAGNAVTAANAAYNGSVGVGGTVRFGIQGTFSGANPAPVDFALNGQSCQDSPPTTTTPTTPTTTTTTTTTTPPPGCPAGSLCEDWEAQSGTPGGRWAVTYPNCQGTGTAAIDPAAGRGGGKAVRIDGGGGYCNHVFVGTALDGMTHGRFYVRHDTALPAAHVTFMAMRDAVEGKDLRMGGQNAAMQWNRESDDATLPEQSPSGVALSRPLPVDRWTCVEFAVEGGDIRTWVDGTLVTGLVADGVQTHDVDGQWLRGKPSWRPNLTDFRIGWESYGGDTDTLVFDDIVLAPTRVGC</sequence>